<dbReference type="EMBL" id="CM056744">
    <property type="protein sequence ID" value="KAJ8667495.1"/>
    <property type="molecule type" value="Genomic_DNA"/>
</dbReference>
<proteinExistence type="predicted"/>
<gene>
    <name evidence="1" type="ORF">QAD02_009158</name>
</gene>
<evidence type="ECO:0000313" key="1">
    <source>
        <dbReference type="EMBL" id="KAJ8667495.1"/>
    </source>
</evidence>
<sequence length="248" mass="27940">MSRPVQRRQPGLQYGLVLLASQVMNFGYDSIPPATLAAIVAQSVLYMGLIRVPWNAEDVCISASKVFKHKDWRSFILSNFEHGSDMHLYYNMVSFLLKGSFLENMYGTTNFAFLIGVISMGCSAMYVTIGYILTQITEDYAYYTSCAIGFSAVLFALKVIVVSEEQDRPHDVGGFRVPSKFAVWAELFLIHLLVPNSSFIGHLGGILVGCLYCYTFVGEIIDGKISKLTGQPIVHEEMFYRRRTFRIF</sequence>
<keyword evidence="2" id="KW-1185">Reference proteome</keyword>
<evidence type="ECO:0000313" key="2">
    <source>
        <dbReference type="Proteomes" id="UP001239111"/>
    </source>
</evidence>
<reference evidence="1" key="1">
    <citation type="submission" date="2023-04" db="EMBL/GenBank/DDBJ databases">
        <title>A chromosome-level genome assembly of the parasitoid wasp Eretmocerus hayati.</title>
        <authorList>
            <person name="Zhong Y."/>
            <person name="Liu S."/>
            <person name="Liu Y."/>
        </authorList>
    </citation>
    <scope>NUCLEOTIDE SEQUENCE</scope>
    <source>
        <strain evidence="1">ZJU_SS_LIU_2023</strain>
    </source>
</reference>
<comment type="caution">
    <text evidence="1">The sequence shown here is derived from an EMBL/GenBank/DDBJ whole genome shotgun (WGS) entry which is preliminary data.</text>
</comment>
<name>A0ACC2N8H4_9HYME</name>
<protein>
    <submittedName>
        <fullName evidence="1">Uncharacterized protein</fullName>
    </submittedName>
</protein>
<dbReference type="Proteomes" id="UP001239111">
    <property type="component" value="Chromosome 4"/>
</dbReference>
<accession>A0ACC2N8H4</accession>
<organism evidence="1 2">
    <name type="scientific">Eretmocerus hayati</name>
    <dbReference type="NCBI Taxonomy" id="131215"/>
    <lineage>
        <taxon>Eukaryota</taxon>
        <taxon>Metazoa</taxon>
        <taxon>Ecdysozoa</taxon>
        <taxon>Arthropoda</taxon>
        <taxon>Hexapoda</taxon>
        <taxon>Insecta</taxon>
        <taxon>Pterygota</taxon>
        <taxon>Neoptera</taxon>
        <taxon>Endopterygota</taxon>
        <taxon>Hymenoptera</taxon>
        <taxon>Apocrita</taxon>
        <taxon>Proctotrupomorpha</taxon>
        <taxon>Chalcidoidea</taxon>
        <taxon>Aphelinidae</taxon>
        <taxon>Aphelininae</taxon>
        <taxon>Eretmocerus</taxon>
    </lineage>
</organism>